<dbReference type="Proteomes" id="UP000094469">
    <property type="component" value="Unassembled WGS sequence"/>
</dbReference>
<name>A0A1E5HCQ2_9ENTE</name>
<dbReference type="STRING" id="1131292.BCR24_02440"/>
<comment type="caution">
    <text evidence="1">The sequence shown here is derived from an EMBL/GenBank/DDBJ whole genome shotgun (WGS) entry which is preliminary data.</text>
</comment>
<reference evidence="2" key="1">
    <citation type="submission" date="2016-09" db="EMBL/GenBank/DDBJ databases">
        <authorList>
            <person name="Gulvik C.A."/>
        </authorList>
    </citation>
    <scope>NUCLEOTIDE SEQUENCE [LARGE SCALE GENOMIC DNA]</scope>
    <source>
        <strain evidence="2">LMG 26676</strain>
    </source>
</reference>
<evidence type="ECO:0000313" key="2">
    <source>
        <dbReference type="Proteomes" id="UP000094469"/>
    </source>
</evidence>
<proteinExistence type="predicted"/>
<gene>
    <name evidence="1" type="ORF">BCR24_02440</name>
</gene>
<dbReference type="AlphaFoldDB" id="A0A1E5HCQ2"/>
<keyword evidence="2" id="KW-1185">Reference proteome</keyword>
<sequence length="80" mass="9026">MVNQGGNTKDRLSSFVSLVTKDGGFLHVQHQFTKYTDVEQYLANEVREVSVLVNHHQVITSIKGRRVAQEMIDAVGKIKE</sequence>
<protein>
    <submittedName>
        <fullName evidence="1">Uncharacterized protein</fullName>
    </submittedName>
</protein>
<accession>A0A1E5HCQ2</accession>
<organism evidence="1 2">
    <name type="scientific">Enterococcus ureilyticus</name>
    <dbReference type="NCBI Taxonomy" id="1131292"/>
    <lineage>
        <taxon>Bacteria</taxon>
        <taxon>Bacillati</taxon>
        <taxon>Bacillota</taxon>
        <taxon>Bacilli</taxon>
        <taxon>Lactobacillales</taxon>
        <taxon>Enterococcaceae</taxon>
        <taxon>Enterococcus</taxon>
    </lineage>
</organism>
<evidence type="ECO:0000313" key="1">
    <source>
        <dbReference type="EMBL" id="OEG22713.1"/>
    </source>
</evidence>
<dbReference type="EMBL" id="MIKC01000012">
    <property type="protein sequence ID" value="OEG22713.1"/>
    <property type="molecule type" value="Genomic_DNA"/>
</dbReference>